<dbReference type="Proteomes" id="UP000287033">
    <property type="component" value="Unassembled WGS sequence"/>
</dbReference>
<dbReference type="SUPFAM" id="SSF53448">
    <property type="entry name" value="Nucleotide-diphospho-sugar transferases"/>
    <property type="match status" value="1"/>
</dbReference>
<feature type="non-terminal residue" evidence="2">
    <location>
        <position position="185"/>
    </location>
</feature>
<dbReference type="GO" id="GO:0016020">
    <property type="term" value="C:membrane"/>
    <property type="evidence" value="ECO:0007669"/>
    <property type="project" value="GOC"/>
</dbReference>
<dbReference type="AlphaFoldDB" id="A0A401RJA0"/>
<dbReference type="EMBL" id="BEZZ01005808">
    <property type="protein sequence ID" value="GCC18238.1"/>
    <property type="molecule type" value="Genomic_DNA"/>
</dbReference>
<evidence type="ECO:0000259" key="1">
    <source>
        <dbReference type="Pfam" id="PF00535"/>
    </source>
</evidence>
<reference evidence="2 3" key="1">
    <citation type="journal article" date="2018" name="Nat. Ecol. Evol.">
        <title>Shark genomes provide insights into elasmobranch evolution and the origin of vertebrates.</title>
        <authorList>
            <person name="Hara Y"/>
            <person name="Yamaguchi K"/>
            <person name="Onimaru K"/>
            <person name="Kadota M"/>
            <person name="Koyanagi M"/>
            <person name="Keeley SD"/>
            <person name="Tatsumi K"/>
            <person name="Tanaka K"/>
            <person name="Motone F"/>
            <person name="Kageyama Y"/>
            <person name="Nozu R"/>
            <person name="Adachi N"/>
            <person name="Nishimura O"/>
            <person name="Nakagawa R"/>
            <person name="Tanegashima C"/>
            <person name="Kiyatake I"/>
            <person name="Matsumoto R"/>
            <person name="Murakumo K"/>
            <person name="Nishida K"/>
            <person name="Terakita A"/>
            <person name="Kuratani S"/>
            <person name="Sato K"/>
            <person name="Hyodo S Kuraku.S."/>
        </authorList>
    </citation>
    <scope>NUCLEOTIDE SEQUENCE [LARGE SCALE GENOMIC DNA]</scope>
</reference>
<dbReference type="STRING" id="137246.A0A401RJA0"/>
<name>A0A401RJA0_CHIPU</name>
<accession>A0A401RJA0</accession>
<sequence length="185" mass="20600">MSGGGDAARLLTGQSRESKLSPVDSPVCNALTAAGLSVCILHLPVQLETDGHQAFFVIKIRHATIPKLYSSEDQPGENISGLVTIATKTFLRYDKLRELISSIRKYYPNVTIVIADDSDKPQKIEGDFIEQYFMPFGKGWFAGRNLAISQVTTKYLLWVDDDFIFTANTKLEKLVNILEKTTLDL</sequence>
<dbReference type="PANTHER" id="PTHR15046">
    <property type="entry name" value="GLYCO_TRANS_2-LIKE DOMAIN-CONTAINING PROTEIN"/>
    <property type="match status" value="1"/>
</dbReference>
<protein>
    <recommendedName>
        <fullName evidence="1">Glycosyltransferase 2-like domain-containing protein</fullName>
    </recommendedName>
</protein>
<dbReference type="InterPro" id="IPR029044">
    <property type="entry name" value="Nucleotide-diphossugar_trans"/>
</dbReference>
<evidence type="ECO:0000313" key="3">
    <source>
        <dbReference type="Proteomes" id="UP000287033"/>
    </source>
</evidence>
<dbReference type="GO" id="GO:0001574">
    <property type="term" value="P:ganglioside biosynthetic process"/>
    <property type="evidence" value="ECO:0007669"/>
    <property type="project" value="TreeGrafter"/>
</dbReference>
<evidence type="ECO:0000313" key="2">
    <source>
        <dbReference type="EMBL" id="GCC18238.1"/>
    </source>
</evidence>
<dbReference type="GO" id="GO:0008376">
    <property type="term" value="F:acetylgalactosaminyltransferase activity"/>
    <property type="evidence" value="ECO:0007669"/>
    <property type="project" value="TreeGrafter"/>
</dbReference>
<dbReference type="Pfam" id="PF00535">
    <property type="entry name" value="Glycos_transf_2"/>
    <property type="match status" value="1"/>
</dbReference>
<dbReference type="CDD" id="cd00761">
    <property type="entry name" value="Glyco_tranf_GTA_type"/>
    <property type="match status" value="1"/>
</dbReference>
<dbReference type="InterPro" id="IPR001173">
    <property type="entry name" value="Glyco_trans_2-like"/>
</dbReference>
<dbReference type="Gene3D" id="3.90.550.10">
    <property type="entry name" value="Spore Coat Polysaccharide Biosynthesis Protein SpsA, Chain A"/>
    <property type="match status" value="1"/>
</dbReference>
<organism evidence="2 3">
    <name type="scientific">Chiloscyllium punctatum</name>
    <name type="common">Brownbanded bambooshark</name>
    <name type="synonym">Hemiscyllium punctatum</name>
    <dbReference type="NCBI Taxonomy" id="137246"/>
    <lineage>
        <taxon>Eukaryota</taxon>
        <taxon>Metazoa</taxon>
        <taxon>Chordata</taxon>
        <taxon>Craniata</taxon>
        <taxon>Vertebrata</taxon>
        <taxon>Chondrichthyes</taxon>
        <taxon>Elasmobranchii</taxon>
        <taxon>Galeomorphii</taxon>
        <taxon>Galeoidea</taxon>
        <taxon>Orectolobiformes</taxon>
        <taxon>Hemiscylliidae</taxon>
        <taxon>Chiloscyllium</taxon>
    </lineage>
</organism>
<comment type="caution">
    <text evidence="2">The sequence shown here is derived from an EMBL/GenBank/DDBJ whole genome shotgun (WGS) entry which is preliminary data.</text>
</comment>
<keyword evidence="3" id="KW-1185">Reference proteome</keyword>
<feature type="domain" description="Glycosyltransferase 2-like" evidence="1">
    <location>
        <begin position="85"/>
        <end position="182"/>
    </location>
</feature>
<gene>
    <name evidence="2" type="ORF">chiPu_0022066</name>
</gene>
<proteinExistence type="predicted"/>
<dbReference type="PANTHER" id="PTHR15046:SF1">
    <property type="entry name" value="BETA-1,4 N-ACETYLGALACTOSAMINYLTRANSFERASE 1"/>
    <property type="match status" value="1"/>
</dbReference>
<dbReference type="OrthoDB" id="2139606at2759"/>